<reference evidence="4 5" key="1">
    <citation type="submission" date="2016-07" db="EMBL/GenBank/DDBJ databases">
        <title>Pervasive Adenine N6-methylation of Active Genes in Fungi.</title>
        <authorList>
            <consortium name="DOE Joint Genome Institute"/>
            <person name="Mondo S.J."/>
            <person name="Dannebaum R.O."/>
            <person name="Kuo R.C."/>
            <person name="Labutti K."/>
            <person name="Haridas S."/>
            <person name="Kuo A."/>
            <person name="Salamov A."/>
            <person name="Ahrendt S.R."/>
            <person name="Lipzen A."/>
            <person name="Sullivan W."/>
            <person name="Andreopoulos W.B."/>
            <person name="Clum A."/>
            <person name="Lindquist E."/>
            <person name="Daum C."/>
            <person name="Ramamoorthy G.K."/>
            <person name="Gryganskyi A."/>
            <person name="Culley D."/>
            <person name="Magnuson J.K."/>
            <person name="James T.Y."/>
            <person name="O'Malley M.A."/>
            <person name="Stajich J.E."/>
            <person name="Spatafora J.W."/>
            <person name="Visel A."/>
            <person name="Grigoriev I.V."/>
        </authorList>
    </citation>
    <scope>NUCLEOTIDE SEQUENCE [LARGE SCALE GENOMIC DNA]</scope>
    <source>
        <strain evidence="4 5">ATCC 12442</strain>
    </source>
</reference>
<dbReference type="AlphaFoldDB" id="A0A1Y1W3Y5"/>
<evidence type="ECO:0000256" key="2">
    <source>
        <dbReference type="ARBA" id="ARBA00023008"/>
    </source>
</evidence>
<feature type="domain" description="Tyrosinase copper-binding" evidence="3">
    <location>
        <begin position="236"/>
        <end position="247"/>
    </location>
</feature>
<dbReference type="GO" id="GO:0016491">
    <property type="term" value="F:oxidoreductase activity"/>
    <property type="evidence" value="ECO:0007669"/>
    <property type="project" value="InterPro"/>
</dbReference>
<dbReference type="PANTHER" id="PTHR11474">
    <property type="entry name" value="TYROSINASE FAMILY MEMBER"/>
    <property type="match status" value="1"/>
</dbReference>
<dbReference type="PROSITE" id="PS00498">
    <property type="entry name" value="TYROSINASE_2"/>
    <property type="match status" value="1"/>
</dbReference>
<dbReference type="EMBL" id="MCFD01000010">
    <property type="protein sequence ID" value="ORX68231.1"/>
    <property type="molecule type" value="Genomic_DNA"/>
</dbReference>
<dbReference type="PANTHER" id="PTHR11474:SF126">
    <property type="entry name" value="TYROSINASE-LIKE PROTEIN TYR-1-RELATED"/>
    <property type="match status" value="1"/>
</dbReference>
<dbReference type="SUPFAM" id="SSF48056">
    <property type="entry name" value="Di-copper centre-containing domain"/>
    <property type="match status" value="1"/>
</dbReference>
<dbReference type="Pfam" id="PF00264">
    <property type="entry name" value="Tyrosinase"/>
    <property type="match status" value="1"/>
</dbReference>
<evidence type="ECO:0000256" key="1">
    <source>
        <dbReference type="ARBA" id="ARBA00022723"/>
    </source>
</evidence>
<sequence length="424" mass="46956">MSTSDASEQKGRRSQRWKPLAAFTLAIAAVNGQTSTPAGAESLEKCASTPVRKEIRSLSTSEWQAYRTAVNQAQEQGWNDWFGWMHDQVAGPIHGNAKFLVFHRRFIADYEQILQRYNPSVAIPYWNALVDYQQPAASSVLGDDYFGKDGDAGSECVTSGIAGSWSYKLSTTTCLMRKFNGGNGAINSWYSPEYMTSLLQTTTDYADLRNKIENSLHGAVHLAINGAMSTMYSPVDPVFWIHHSNIDRLYAQWQAVSPGERTFMYTGVDGDKKPPIYSVMRLGFGKQASGDANKLSSNGNLRKRSAQKCGQRDYAQQLVKQLPKEVVGKFFPKFAAGNSHPLENELTTLSPLKPMAADGEKPFHSKQACESHRGKMPAPPKLTPDWLKMQGACTEEVAKLEADAKSFVDSLNKASYLSPYLVHD</sequence>
<dbReference type="RefSeq" id="XP_040742045.1">
    <property type="nucleotide sequence ID" value="XM_040888032.1"/>
</dbReference>
<dbReference type="InterPro" id="IPR008922">
    <property type="entry name" value="Di-copper_centre_dom_sf"/>
</dbReference>
<name>A0A1Y1W3Y5_9FUNG</name>
<dbReference type="InterPro" id="IPR050316">
    <property type="entry name" value="Tyrosinase/Hemocyanin"/>
</dbReference>
<keyword evidence="1" id="KW-0479">Metal-binding</keyword>
<proteinExistence type="predicted"/>
<evidence type="ECO:0000259" key="3">
    <source>
        <dbReference type="PROSITE" id="PS00498"/>
    </source>
</evidence>
<organism evidence="4 5">
    <name type="scientific">Linderina pennispora</name>
    <dbReference type="NCBI Taxonomy" id="61395"/>
    <lineage>
        <taxon>Eukaryota</taxon>
        <taxon>Fungi</taxon>
        <taxon>Fungi incertae sedis</taxon>
        <taxon>Zoopagomycota</taxon>
        <taxon>Kickxellomycotina</taxon>
        <taxon>Kickxellomycetes</taxon>
        <taxon>Kickxellales</taxon>
        <taxon>Kickxellaceae</taxon>
        <taxon>Linderina</taxon>
    </lineage>
</organism>
<dbReference type="OrthoDB" id="6132182at2759"/>
<evidence type="ECO:0000313" key="4">
    <source>
        <dbReference type="EMBL" id="ORX68231.1"/>
    </source>
</evidence>
<dbReference type="Gene3D" id="1.10.1280.10">
    <property type="entry name" value="Di-copper center containing domain from catechol oxidase"/>
    <property type="match status" value="1"/>
</dbReference>
<dbReference type="InterPro" id="IPR002227">
    <property type="entry name" value="Tyrosinase_Cu-bd"/>
</dbReference>
<dbReference type="GeneID" id="63804680"/>
<dbReference type="GO" id="GO:0046872">
    <property type="term" value="F:metal ion binding"/>
    <property type="evidence" value="ECO:0007669"/>
    <property type="project" value="UniProtKB-KW"/>
</dbReference>
<keyword evidence="5" id="KW-1185">Reference proteome</keyword>
<evidence type="ECO:0000313" key="5">
    <source>
        <dbReference type="Proteomes" id="UP000193922"/>
    </source>
</evidence>
<dbReference type="STRING" id="61395.A0A1Y1W3Y5"/>
<accession>A0A1Y1W3Y5</accession>
<dbReference type="PRINTS" id="PR00092">
    <property type="entry name" value="TYROSINASE"/>
</dbReference>
<comment type="caution">
    <text evidence="4">The sequence shown here is derived from an EMBL/GenBank/DDBJ whole genome shotgun (WGS) entry which is preliminary data.</text>
</comment>
<gene>
    <name evidence="4" type="ORF">DL89DRAFT_268742</name>
</gene>
<protein>
    <submittedName>
        <fullName evidence="4">Di-copper centre-containing protein</fullName>
    </submittedName>
</protein>
<keyword evidence="2" id="KW-0186">Copper</keyword>
<dbReference type="Proteomes" id="UP000193922">
    <property type="component" value="Unassembled WGS sequence"/>
</dbReference>